<dbReference type="EMBL" id="JH717856">
    <property type="protein sequence ID" value="EWY79741.1"/>
    <property type="molecule type" value="Genomic_DNA"/>
</dbReference>
<feature type="transmembrane region" description="Helical" evidence="5">
    <location>
        <begin position="92"/>
        <end position="112"/>
    </location>
</feature>
<dbReference type="GO" id="GO:0005385">
    <property type="term" value="F:zinc ion transmembrane transporter activity"/>
    <property type="evidence" value="ECO:0007669"/>
    <property type="project" value="TreeGrafter"/>
</dbReference>
<dbReference type="PANTHER" id="PTHR11040:SF32">
    <property type="entry name" value="ZINC-REGULATED TRANSPORTER 1"/>
    <property type="match status" value="1"/>
</dbReference>
<dbReference type="GO" id="GO:0005886">
    <property type="term" value="C:plasma membrane"/>
    <property type="evidence" value="ECO:0007669"/>
    <property type="project" value="TreeGrafter"/>
</dbReference>
<dbReference type="InterPro" id="IPR003689">
    <property type="entry name" value="ZIP"/>
</dbReference>
<evidence type="ECO:0000313" key="6">
    <source>
        <dbReference type="EMBL" id="EWY79741.1"/>
    </source>
</evidence>
<proteinExistence type="predicted"/>
<evidence type="ECO:0000313" key="7">
    <source>
        <dbReference type="Proteomes" id="UP000030753"/>
    </source>
</evidence>
<organism evidence="6 7">
    <name type="scientific">Fusarium oxysporum NRRL 32931</name>
    <dbReference type="NCBI Taxonomy" id="660029"/>
    <lineage>
        <taxon>Eukaryota</taxon>
        <taxon>Fungi</taxon>
        <taxon>Dikarya</taxon>
        <taxon>Ascomycota</taxon>
        <taxon>Pezizomycotina</taxon>
        <taxon>Sordariomycetes</taxon>
        <taxon>Hypocreomycetidae</taxon>
        <taxon>Hypocreales</taxon>
        <taxon>Nectriaceae</taxon>
        <taxon>Fusarium</taxon>
        <taxon>Fusarium oxysporum species complex</taxon>
    </lineage>
</organism>
<keyword evidence="4 5" id="KW-0472">Membrane</keyword>
<evidence type="ECO:0000256" key="1">
    <source>
        <dbReference type="ARBA" id="ARBA00004141"/>
    </source>
</evidence>
<protein>
    <recommendedName>
        <fullName evidence="8">Zinc/iron permease</fullName>
    </recommendedName>
</protein>
<evidence type="ECO:0000256" key="4">
    <source>
        <dbReference type="ARBA" id="ARBA00023136"/>
    </source>
</evidence>
<sequence>MTIKVFSLVEEWLFGLLLKDSLMRSLPSLATEYHAFLTLTACKSAESDMDATTGTAADPAVPSDNPPEPGSFIVTIDCSAGNEYDGRLGLRISAIFVILVGSLLGCLIPIVLTRSPNLRVPMLAFFVIKYFGSGVIIATAFIHLLAPAVAALYSPCLRPDSPITWYAWPEGICLMTVFAMFLAELLVSRSAMFGAGSAGMHGATSHDPAIDLIKESSQKQDPEAFVVDVLDGLDDLVQVSPVLEDDRGTVGDEIDVNTLCPREAL</sequence>
<dbReference type="PANTHER" id="PTHR11040">
    <property type="entry name" value="ZINC/IRON TRANSPORTER"/>
    <property type="match status" value="1"/>
</dbReference>
<feature type="transmembrane region" description="Helical" evidence="5">
    <location>
        <begin position="124"/>
        <end position="146"/>
    </location>
</feature>
<evidence type="ECO:0008006" key="8">
    <source>
        <dbReference type="Google" id="ProtNLM"/>
    </source>
</evidence>
<dbReference type="Pfam" id="PF02535">
    <property type="entry name" value="Zip"/>
    <property type="match status" value="1"/>
</dbReference>
<accession>W9HHR9</accession>
<gene>
    <name evidence="6" type="ORF">FOYG_17136</name>
</gene>
<dbReference type="AlphaFoldDB" id="W9HHR9"/>
<keyword evidence="3 5" id="KW-1133">Transmembrane helix</keyword>
<comment type="subcellular location">
    <subcellularLocation>
        <location evidence="1">Membrane</location>
        <topology evidence="1">Multi-pass membrane protein</topology>
    </subcellularLocation>
</comment>
<evidence type="ECO:0000256" key="5">
    <source>
        <dbReference type="SAM" id="Phobius"/>
    </source>
</evidence>
<evidence type="ECO:0000256" key="2">
    <source>
        <dbReference type="ARBA" id="ARBA00022692"/>
    </source>
</evidence>
<reference evidence="6 7" key="1">
    <citation type="submission" date="2011-06" db="EMBL/GenBank/DDBJ databases">
        <title>The Genome Sequence of Fusarium oxysporum FOSC 3-a.</title>
        <authorList>
            <consortium name="The Broad Institute Genome Sequencing Platform"/>
            <person name="Ma L.-J."/>
            <person name="Gale L.R."/>
            <person name="Schwartz D.C."/>
            <person name="Zhou S."/>
            <person name="Corby-Kistler H."/>
            <person name="Young S.K."/>
            <person name="Zeng Q."/>
            <person name="Gargeya S."/>
            <person name="Fitzgerald M."/>
            <person name="Haas B."/>
            <person name="Abouelleil A."/>
            <person name="Alvarado L."/>
            <person name="Arachchi H.M."/>
            <person name="Berlin A."/>
            <person name="Brown A."/>
            <person name="Chapman S.B."/>
            <person name="Chen Z."/>
            <person name="Dunbar C."/>
            <person name="Freedman E."/>
            <person name="Gearin G."/>
            <person name="Gellesch M."/>
            <person name="Goldberg J."/>
            <person name="Griggs A."/>
            <person name="Gujja S."/>
            <person name="Heiman D."/>
            <person name="Howarth C."/>
            <person name="Larson L."/>
            <person name="Lui A."/>
            <person name="MacDonald P.J.P."/>
            <person name="Mehta T."/>
            <person name="Montmayeur A."/>
            <person name="Murphy C."/>
            <person name="Neiman D."/>
            <person name="Pearson M."/>
            <person name="Priest M."/>
            <person name="Roberts A."/>
            <person name="Saif S."/>
            <person name="Shea T."/>
            <person name="Shenoy N."/>
            <person name="Sisk P."/>
            <person name="Stolte C."/>
            <person name="Sykes S."/>
            <person name="Wortman J."/>
            <person name="Nusbaum C."/>
            <person name="Birren B."/>
        </authorList>
    </citation>
    <scope>NUCLEOTIDE SEQUENCE [LARGE SCALE GENOMIC DNA]</scope>
    <source>
        <strain evidence="7">FOSC 3-a</strain>
    </source>
</reference>
<feature type="transmembrane region" description="Helical" evidence="5">
    <location>
        <begin position="166"/>
        <end position="187"/>
    </location>
</feature>
<keyword evidence="2 5" id="KW-0812">Transmembrane</keyword>
<dbReference type="Proteomes" id="UP000030753">
    <property type="component" value="Unassembled WGS sequence"/>
</dbReference>
<evidence type="ECO:0000256" key="3">
    <source>
        <dbReference type="ARBA" id="ARBA00022989"/>
    </source>
</evidence>
<name>W9HHR9_FUSOX</name>